<dbReference type="EMBL" id="CP140154">
    <property type="protein sequence ID" value="WQG87820.1"/>
    <property type="molecule type" value="Genomic_DNA"/>
</dbReference>
<dbReference type="RefSeq" id="WP_072365144.1">
    <property type="nucleotide sequence ID" value="NZ_CP139972.1"/>
</dbReference>
<proteinExistence type="predicted"/>
<name>A0ABZ0XBC0_9BACT</name>
<sequence>MSAMFVLIFTGCGVKLPGKYIPAVQHQRSFSELDLHEDSTFTYDMFTELVKDTFYGKWYVYNDTVQLHITRPFDEDSLIKPERVISKKNAAVGDGQNRVQVIVQDVKKFTLAKVFINDATTPALLNDDAMVTVNGKITKINILFNNIRPRTFLIDSHQDNDFVIMLYDKEFIPISYKAPIRKWLLKEKRLLPLDEHNMPYKGNIYKHK</sequence>
<reference evidence="1 2" key="1">
    <citation type="submission" date="2023-11" db="EMBL/GenBank/DDBJ databases">
        <title>MicrobeMod: A computational toolkit for identifying prokaryotic methylation and restriction-modification with nanopore sequencing.</title>
        <authorList>
            <person name="Crits-Christoph A."/>
            <person name="Kang S.C."/>
            <person name="Lee H."/>
            <person name="Ostrov N."/>
        </authorList>
    </citation>
    <scope>NUCLEOTIDE SEQUENCE [LARGE SCALE GENOMIC DNA]</scope>
    <source>
        <strain evidence="1 2">ATCC 23090</strain>
    </source>
</reference>
<dbReference type="Proteomes" id="UP001326715">
    <property type="component" value="Chromosome"/>
</dbReference>
<gene>
    <name evidence="1" type="ORF">SR876_23110</name>
</gene>
<keyword evidence="2" id="KW-1185">Reference proteome</keyword>
<protein>
    <submittedName>
        <fullName evidence="1">Uncharacterized protein</fullName>
    </submittedName>
</protein>
<evidence type="ECO:0000313" key="1">
    <source>
        <dbReference type="EMBL" id="WQG87820.1"/>
    </source>
</evidence>
<evidence type="ECO:0000313" key="2">
    <source>
        <dbReference type="Proteomes" id="UP001326715"/>
    </source>
</evidence>
<accession>A0ABZ0XBC0</accession>
<organism evidence="1 2">
    <name type="scientific">Chitinophaga sancti</name>
    <dbReference type="NCBI Taxonomy" id="1004"/>
    <lineage>
        <taxon>Bacteria</taxon>
        <taxon>Pseudomonadati</taxon>
        <taxon>Bacteroidota</taxon>
        <taxon>Chitinophagia</taxon>
        <taxon>Chitinophagales</taxon>
        <taxon>Chitinophagaceae</taxon>
        <taxon>Chitinophaga</taxon>
    </lineage>
</organism>